<feature type="compositionally biased region" description="Polar residues" evidence="1">
    <location>
        <begin position="151"/>
        <end position="161"/>
    </location>
</feature>
<gene>
    <name evidence="2" type="ORF">E3N88_27577</name>
</gene>
<reference evidence="2 3" key="1">
    <citation type="submission" date="2019-05" db="EMBL/GenBank/DDBJ databases">
        <title>Mikania micrantha, genome provides insights into the molecular mechanism of rapid growth.</title>
        <authorList>
            <person name="Liu B."/>
        </authorList>
    </citation>
    <scope>NUCLEOTIDE SEQUENCE [LARGE SCALE GENOMIC DNA]</scope>
    <source>
        <strain evidence="2">NLD-2019</strain>
        <tissue evidence="2">Leaf</tissue>
    </source>
</reference>
<keyword evidence="3" id="KW-1185">Reference proteome</keyword>
<feature type="region of interest" description="Disordered" evidence="1">
    <location>
        <begin position="1"/>
        <end position="36"/>
    </location>
</feature>
<feature type="compositionally biased region" description="Basic and acidic residues" evidence="1">
    <location>
        <begin position="137"/>
        <end position="150"/>
    </location>
</feature>
<sequence>MYRRRNKIFSTPKPPPENLSETSSDEEDIQPPIVNPDIQPLIVNPVINPPVNLDLIPPVNPPANILANFPSIEEWDEEGNDVYWNWAFNNLFPDNQDQEEPIVEQQIGHEEEPEDAYVPADPWAADDDVDEETLNRWRNHDPWEDKRSTDSDCSFDSIFND</sequence>
<evidence type="ECO:0000313" key="2">
    <source>
        <dbReference type="EMBL" id="KAD4178986.1"/>
    </source>
</evidence>
<proteinExistence type="predicted"/>
<dbReference type="EMBL" id="SZYD01000014">
    <property type="protein sequence ID" value="KAD4178986.1"/>
    <property type="molecule type" value="Genomic_DNA"/>
</dbReference>
<name>A0A5N6MY26_9ASTR</name>
<feature type="region of interest" description="Disordered" evidence="1">
    <location>
        <begin position="137"/>
        <end position="161"/>
    </location>
</feature>
<evidence type="ECO:0000313" key="3">
    <source>
        <dbReference type="Proteomes" id="UP000326396"/>
    </source>
</evidence>
<organism evidence="2 3">
    <name type="scientific">Mikania micrantha</name>
    <name type="common">bitter vine</name>
    <dbReference type="NCBI Taxonomy" id="192012"/>
    <lineage>
        <taxon>Eukaryota</taxon>
        <taxon>Viridiplantae</taxon>
        <taxon>Streptophyta</taxon>
        <taxon>Embryophyta</taxon>
        <taxon>Tracheophyta</taxon>
        <taxon>Spermatophyta</taxon>
        <taxon>Magnoliopsida</taxon>
        <taxon>eudicotyledons</taxon>
        <taxon>Gunneridae</taxon>
        <taxon>Pentapetalae</taxon>
        <taxon>asterids</taxon>
        <taxon>campanulids</taxon>
        <taxon>Asterales</taxon>
        <taxon>Asteraceae</taxon>
        <taxon>Asteroideae</taxon>
        <taxon>Heliantheae alliance</taxon>
        <taxon>Eupatorieae</taxon>
        <taxon>Mikania</taxon>
    </lineage>
</organism>
<dbReference type="AlphaFoldDB" id="A0A5N6MY26"/>
<comment type="caution">
    <text evidence="2">The sequence shown here is derived from an EMBL/GenBank/DDBJ whole genome shotgun (WGS) entry which is preliminary data.</text>
</comment>
<dbReference type="Proteomes" id="UP000326396">
    <property type="component" value="Linkage Group LG4"/>
</dbReference>
<protein>
    <submittedName>
        <fullName evidence="2">Uncharacterized protein</fullName>
    </submittedName>
</protein>
<accession>A0A5N6MY26</accession>
<evidence type="ECO:0000256" key="1">
    <source>
        <dbReference type="SAM" id="MobiDB-lite"/>
    </source>
</evidence>